<evidence type="ECO:0008006" key="10">
    <source>
        <dbReference type="Google" id="ProtNLM"/>
    </source>
</evidence>
<dbReference type="Proteomes" id="UP000616499">
    <property type="component" value="Unassembled WGS sequence"/>
</dbReference>
<dbReference type="Gene3D" id="1.20.1250.20">
    <property type="entry name" value="MFS general substrate transporter like domains"/>
    <property type="match status" value="1"/>
</dbReference>
<proteinExistence type="predicted"/>
<dbReference type="CDD" id="cd06173">
    <property type="entry name" value="MFS_MefA_like"/>
    <property type="match status" value="1"/>
</dbReference>
<dbReference type="InterPro" id="IPR011701">
    <property type="entry name" value="MFS"/>
</dbReference>
<accession>A0ABQ2GP09</accession>
<protein>
    <recommendedName>
        <fullName evidence="10">MFS transporter</fullName>
    </recommendedName>
</protein>
<keyword evidence="6 7" id="KW-0472">Membrane</keyword>
<keyword evidence="9" id="KW-1185">Reference proteome</keyword>
<sequence>MSSQFALLKKRRFLPFFVTQSLSAFNDNVYKQSLILAVLFHLSLAGDRLLLVNLCALLFILPFLLFSALGGQLGEKCDKARLMQWLKGSEVVMLALGSLGFLLNSLPLLLMILFAMGTRSALFGPSKYSILPQHLEPRELMGGNALVEMGTFLAILGGTIGAGVLLSQANYAQAVAMSVLLIALLGFFFSLGIPSAPAAMPQLKLDWNIFRQTWVILRMGLGQAPSVSRSLLGNSWFWFVGAIYLTQIPAYAKDYLHGSESMVSLILTLFSVGIALGSLLCGRLSKGHVEPGIVPLGALGLSLFSILLYAVTPDATTAVIDTYSGWAALKELSLWPALGCILGLGIFGGFYIVPLYALIQSRTPQEERSRVIAATNILNALLMVCSALMTMVLLSGIGLTIPELFLAVALMNIGVNAFLFTSVPEFWARFRVLIGREHRARSAHD</sequence>
<evidence type="ECO:0000256" key="1">
    <source>
        <dbReference type="ARBA" id="ARBA00004651"/>
    </source>
</evidence>
<dbReference type="EMBL" id="BMNW01000003">
    <property type="protein sequence ID" value="GGM05981.1"/>
    <property type="molecule type" value="Genomic_DNA"/>
</dbReference>
<evidence type="ECO:0000256" key="5">
    <source>
        <dbReference type="ARBA" id="ARBA00022989"/>
    </source>
</evidence>
<feature type="transmembrane region" description="Helical" evidence="7">
    <location>
        <begin position="332"/>
        <end position="359"/>
    </location>
</feature>
<feature type="transmembrane region" description="Helical" evidence="7">
    <location>
        <begin position="145"/>
        <end position="167"/>
    </location>
</feature>
<reference evidence="9" key="1">
    <citation type="journal article" date="2019" name="Int. J. Syst. Evol. Microbiol.">
        <title>The Global Catalogue of Microorganisms (GCM) 10K type strain sequencing project: providing services to taxonomists for standard genome sequencing and annotation.</title>
        <authorList>
            <consortium name="The Broad Institute Genomics Platform"/>
            <consortium name="The Broad Institute Genome Sequencing Center for Infectious Disease"/>
            <person name="Wu L."/>
            <person name="Ma J."/>
        </authorList>
    </citation>
    <scope>NUCLEOTIDE SEQUENCE [LARGE SCALE GENOMIC DNA]</scope>
    <source>
        <strain evidence="9">JCM 13501</strain>
    </source>
</reference>
<comment type="subcellular location">
    <subcellularLocation>
        <location evidence="1">Cell membrane</location>
        <topology evidence="1">Multi-pass membrane protein</topology>
    </subcellularLocation>
</comment>
<dbReference type="SUPFAM" id="SSF103473">
    <property type="entry name" value="MFS general substrate transporter"/>
    <property type="match status" value="1"/>
</dbReference>
<evidence type="ECO:0000313" key="8">
    <source>
        <dbReference type="EMBL" id="GGM05981.1"/>
    </source>
</evidence>
<feature type="transmembrane region" description="Helical" evidence="7">
    <location>
        <begin position="50"/>
        <end position="70"/>
    </location>
</feature>
<evidence type="ECO:0000313" key="9">
    <source>
        <dbReference type="Proteomes" id="UP000616499"/>
    </source>
</evidence>
<feature type="transmembrane region" description="Helical" evidence="7">
    <location>
        <begin position="174"/>
        <end position="193"/>
    </location>
</feature>
<keyword evidence="3" id="KW-1003">Cell membrane</keyword>
<feature type="transmembrane region" description="Helical" evidence="7">
    <location>
        <begin position="293"/>
        <end position="312"/>
    </location>
</feature>
<evidence type="ECO:0000256" key="4">
    <source>
        <dbReference type="ARBA" id="ARBA00022692"/>
    </source>
</evidence>
<keyword evidence="5 7" id="KW-1133">Transmembrane helix</keyword>
<evidence type="ECO:0000256" key="7">
    <source>
        <dbReference type="SAM" id="Phobius"/>
    </source>
</evidence>
<feature type="transmembrane region" description="Helical" evidence="7">
    <location>
        <begin position="91"/>
        <end position="116"/>
    </location>
</feature>
<evidence type="ECO:0000256" key="3">
    <source>
        <dbReference type="ARBA" id="ARBA00022475"/>
    </source>
</evidence>
<keyword evidence="4 7" id="KW-0812">Transmembrane</keyword>
<dbReference type="InterPro" id="IPR036259">
    <property type="entry name" value="MFS_trans_sf"/>
</dbReference>
<dbReference type="PANTHER" id="PTHR43266">
    <property type="entry name" value="MACROLIDE-EFFLUX PROTEIN"/>
    <property type="match status" value="1"/>
</dbReference>
<dbReference type="PANTHER" id="PTHR43266:SF2">
    <property type="entry name" value="MAJOR FACILITATOR SUPERFAMILY (MFS) PROFILE DOMAIN-CONTAINING PROTEIN"/>
    <property type="match status" value="1"/>
</dbReference>
<evidence type="ECO:0000256" key="2">
    <source>
        <dbReference type="ARBA" id="ARBA00022448"/>
    </source>
</evidence>
<dbReference type="Pfam" id="PF07690">
    <property type="entry name" value="MFS_1"/>
    <property type="match status" value="1"/>
</dbReference>
<feature type="transmembrane region" description="Helical" evidence="7">
    <location>
        <begin position="404"/>
        <end position="427"/>
    </location>
</feature>
<name>A0ABQ2GP09_9PSED</name>
<evidence type="ECO:0000256" key="6">
    <source>
        <dbReference type="ARBA" id="ARBA00023136"/>
    </source>
</evidence>
<comment type="caution">
    <text evidence="8">The sequence shown here is derived from an EMBL/GenBank/DDBJ whole genome shotgun (WGS) entry which is preliminary data.</text>
</comment>
<keyword evidence="2" id="KW-0813">Transport</keyword>
<feature type="transmembrane region" description="Helical" evidence="7">
    <location>
        <begin position="371"/>
        <end position="398"/>
    </location>
</feature>
<organism evidence="8 9">
    <name type="scientific">Pseudomonas asuensis</name>
    <dbReference type="NCBI Taxonomy" id="1825787"/>
    <lineage>
        <taxon>Bacteria</taxon>
        <taxon>Pseudomonadati</taxon>
        <taxon>Pseudomonadota</taxon>
        <taxon>Gammaproteobacteria</taxon>
        <taxon>Pseudomonadales</taxon>
        <taxon>Pseudomonadaceae</taxon>
        <taxon>Pseudomonas</taxon>
    </lineage>
</organism>
<gene>
    <name evidence="8" type="ORF">GCM10009425_16660</name>
</gene>
<feature type="transmembrane region" description="Helical" evidence="7">
    <location>
        <begin position="262"/>
        <end position="281"/>
    </location>
</feature>